<organism evidence="1 2">
    <name type="scientific">Flavipsychrobacter stenotrophus</name>
    <dbReference type="NCBI Taxonomy" id="2077091"/>
    <lineage>
        <taxon>Bacteria</taxon>
        <taxon>Pseudomonadati</taxon>
        <taxon>Bacteroidota</taxon>
        <taxon>Chitinophagia</taxon>
        <taxon>Chitinophagales</taxon>
        <taxon>Chitinophagaceae</taxon>
        <taxon>Flavipsychrobacter</taxon>
    </lineage>
</organism>
<dbReference type="RefSeq" id="WP_105037512.1">
    <property type="nucleotide sequence ID" value="NZ_PPSL01000001.1"/>
</dbReference>
<name>A0A2S7T0A6_9BACT</name>
<evidence type="ECO:0000313" key="2">
    <source>
        <dbReference type="Proteomes" id="UP000239872"/>
    </source>
</evidence>
<reference evidence="1 2" key="1">
    <citation type="submission" date="2018-01" db="EMBL/GenBank/DDBJ databases">
        <title>A novel member of the phylum Bacteroidetes isolated from glacier ice.</title>
        <authorList>
            <person name="Liu Q."/>
            <person name="Xin Y.-H."/>
        </authorList>
    </citation>
    <scope>NUCLEOTIDE SEQUENCE [LARGE SCALE GENOMIC DNA]</scope>
    <source>
        <strain evidence="1 2">RB1R16</strain>
    </source>
</reference>
<gene>
    <name evidence="1" type="ORF">CJD36_002485</name>
</gene>
<accession>A0A2S7T0A6</accession>
<protein>
    <submittedName>
        <fullName evidence="1">Uncharacterized protein</fullName>
    </submittedName>
</protein>
<dbReference type="AlphaFoldDB" id="A0A2S7T0A6"/>
<evidence type="ECO:0000313" key="1">
    <source>
        <dbReference type="EMBL" id="PQJ12629.1"/>
    </source>
</evidence>
<dbReference type="Proteomes" id="UP000239872">
    <property type="component" value="Unassembled WGS sequence"/>
</dbReference>
<keyword evidence="2" id="KW-1185">Reference proteome</keyword>
<dbReference type="EMBL" id="PPSL01000001">
    <property type="protein sequence ID" value="PQJ12629.1"/>
    <property type="molecule type" value="Genomic_DNA"/>
</dbReference>
<proteinExistence type="predicted"/>
<comment type="caution">
    <text evidence="1">The sequence shown here is derived from an EMBL/GenBank/DDBJ whole genome shotgun (WGS) entry which is preliminary data.</text>
</comment>
<dbReference type="OrthoDB" id="9811746at2"/>
<sequence>MPEINNKKSNTLYFEDGWFSNDFGESYLFSDFFETYCWKNDEGHGNFSSWIEDAAEQAGR</sequence>